<proteinExistence type="predicted"/>
<dbReference type="Proteomes" id="UP001637618">
    <property type="component" value="Unassembled WGS sequence"/>
</dbReference>
<dbReference type="EMBL" id="JAPEQY010000015">
    <property type="protein sequence ID" value="MFO2479462.1"/>
    <property type="molecule type" value="Genomic_DNA"/>
</dbReference>
<reference evidence="1" key="1">
    <citation type="submission" date="2022-11" db="EMBL/GenBank/DDBJ databases">
        <title>Draft genome sequences of strains of Pseudomonas imrae sp. nov.</title>
        <authorList>
            <person name="Salva Serra F."/>
            <person name="Nimje P."/>
            <person name="Moore E.R.B."/>
            <person name="Marathe N.P."/>
        </authorList>
    </citation>
    <scope>NUCLEOTIDE SEQUENCE</scope>
    <source>
        <strain evidence="1">15FMM2</strain>
    </source>
</reference>
<evidence type="ECO:0000313" key="1">
    <source>
        <dbReference type="EMBL" id="MFO2479462.1"/>
    </source>
</evidence>
<gene>
    <name evidence="1" type="ORF">OOJ96_18835</name>
</gene>
<keyword evidence="2" id="KW-1185">Reference proteome</keyword>
<evidence type="ECO:0000313" key="2">
    <source>
        <dbReference type="Proteomes" id="UP001637618"/>
    </source>
</evidence>
<protein>
    <submittedName>
        <fullName evidence="1">Uncharacterized protein</fullName>
    </submittedName>
</protein>
<sequence>MTYLSEELRAIANLPEGATAQDLIIKLDEEEDLNVLDGLLESQDSRLLAQQSLANLQSYTIELVEQTESPRLGFLEFIVESCPLPVLIGFFDRNEIINPVTGLENLIFWTAIDSRGPIHNQWGNKDGVPVINWRAALSGKAVIAIPQSLDSVPLLRLLAALFSLKHADLPVSSVQATLKDSAAGVTLRNDAADYSETQSRLIFEAISETNPKWRCLSFYRILENAYLNNIKRILNASFDFDAKTAIATAQKSVSSEVQQLLTLSETLAMQGEFLKFNTDFESLIQVNNKFIEAIDNNARDDKDLYGHRDLWRKAVLRFYKLRCSIAHGGTSSVIYEQFSDANSAALSLLPSIEELAFKSLKIEVLY</sequence>
<name>A0ACC7PP24_9PSED</name>
<organism evidence="1 2">
    <name type="scientific">Pseudomonas imrae</name>
    <dbReference type="NCBI Taxonomy" id="2992837"/>
    <lineage>
        <taxon>Bacteria</taxon>
        <taxon>Pseudomonadati</taxon>
        <taxon>Pseudomonadota</taxon>
        <taxon>Gammaproteobacteria</taxon>
        <taxon>Pseudomonadales</taxon>
        <taxon>Pseudomonadaceae</taxon>
        <taxon>Pseudomonas</taxon>
    </lineage>
</organism>
<accession>A0ACC7PP24</accession>
<comment type="caution">
    <text evidence="1">The sequence shown here is derived from an EMBL/GenBank/DDBJ whole genome shotgun (WGS) entry which is preliminary data.</text>
</comment>